<keyword evidence="1" id="KW-0472">Membrane</keyword>
<sequence>MNIHPRRHAVTVVDAPAAVHRPRPAWIGLALLALWLGWILPSLAALQRTPVVAAGLDAAEITLHLRKLGATPGQPGQATAVFLQGGHCRCSTQGDDTALRAALQGQAIQVRTQAIPSTALPFALVVFDASGALRYAGPLDIATGCGRQGVPAGPLIASVLASDRPPFLSPAPCPCSEANAT</sequence>
<reference evidence="2 3" key="1">
    <citation type="submission" date="2019-01" db="EMBL/GenBank/DDBJ databases">
        <title>Pseudoxanthomonas composti sp. nov., isolated from compost.</title>
        <authorList>
            <person name="Yang G."/>
        </authorList>
    </citation>
    <scope>NUCLEOTIDE SEQUENCE [LARGE SCALE GENOMIC DNA]</scope>
    <source>
        <strain evidence="2 3">GSS15</strain>
    </source>
</reference>
<keyword evidence="1" id="KW-0812">Transmembrane</keyword>
<comment type="caution">
    <text evidence="2">The sequence shown here is derived from an EMBL/GenBank/DDBJ whole genome shotgun (WGS) entry which is preliminary data.</text>
</comment>
<evidence type="ECO:0000313" key="3">
    <source>
        <dbReference type="Proteomes" id="UP000289784"/>
    </source>
</evidence>
<dbReference type="OrthoDB" id="5998678at2"/>
<dbReference type="EMBL" id="SAWZ01000003">
    <property type="protein sequence ID" value="RXR06650.1"/>
    <property type="molecule type" value="Genomic_DNA"/>
</dbReference>
<feature type="transmembrane region" description="Helical" evidence="1">
    <location>
        <begin position="25"/>
        <end position="46"/>
    </location>
</feature>
<keyword evidence="1" id="KW-1133">Transmembrane helix</keyword>
<evidence type="ECO:0000313" key="2">
    <source>
        <dbReference type="EMBL" id="RXR06650.1"/>
    </source>
</evidence>
<protein>
    <submittedName>
        <fullName evidence="2">Uncharacterized protein</fullName>
    </submittedName>
</protein>
<name>A0A4Q1JXW0_9GAMM</name>
<dbReference type="Proteomes" id="UP000289784">
    <property type="component" value="Unassembled WGS sequence"/>
</dbReference>
<dbReference type="AlphaFoldDB" id="A0A4Q1JXW0"/>
<gene>
    <name evidence="2" type="ORF">EPA99_08430</name>
</gene>
<evidence type="ECO:0000256" key="1">
    <source>
        <dbReference type="SAM" id="Phobius"/>
    </source>
</evidence>
<proteinExistence type="predicted"/>
<dbReference type="RefSeq" id="WP_129470756.1">
    <property type="nucleotide sequence ID" value="NZ_SAWZ01000003.1"/>
</dbReference>
<organism evidence="2 3">
    <name type="scientific">Pseudoxanthomonas composti</name>
    <dbReference type="NCBI Taxonomy" id="2137479"/>
    <lineage>
        <taxon>Bacteria</taxon>
        <taxon>Pseudomonadati</taxon>
        <taxon>Pseudomonadota</taxon>
        <taxon>Gammaproteobacteria</taxon>
        <taxon>Lysobacterales</taxon>
        <taxon>Lysobacteraceae</taxon>
        <taxon>Pseudoxanthomonas</taxon>
    </lineage>
</organism>
<accession>A0A4Q1JXW0</accession>
<keyword evidence="3" id="KW-1185">Reference proteome</keyword>